<dbReference type="EMBL" id="MU275018">
    <property type="protein sequence ID" value="KAI0083008.1"/>
    <property type="molecule type" value="Genomic_DNA"/>
</dbReference>
<evidence type="ECO:0000313" key="1">
    <source>
        <dbReference type="EMBL" id="KAI0083008.1"/>
    </source>
</evidence>
<organism evidence="1 2">
    <name type="scientific">Irpex rosettiformis</name>
    <dbReference type="NCBI Taxonomy" id="378272"/>
    <lineage>
        <taxon>Eukaryota</taxon>
        <taxon>Fungi</taxon>
        <taxon>Dikarya</taxon>
        <taxon>Basidiomycota</taxon>
        <taxon>Agaricomycotina</taxon>
        <taxon>Agaricomycetes</taxon>
        <taxon>Polyporales</taxon>
        <taxon>Irpicaceae</taxon>
        <taxon>Irpex</taxon>
    </lineage>
</organism>
<gene>
    <name evidence="1" type="ORF">BDY19DRAFT_998956</name>
</gene>
<evidence type="ECO:0000313" key="2">
    <source>
        <dbReference type="Proteomes" id="UP001055072"/>
    </source>
</evidence>
<keyword evidence="2" id="KW-1185">Reference proteome</keyword>
<protein>
    <submittedName>
        <fullName evidence="1">Uncharacterized protein</fullName>
    </submittedName>
</protein>
<accession>A0ACB8TLV0</accession>
<proteinExistence type="predicted"/>
<name>A0ACB8TLV0_9APHY</name>
<comment type="caution">
    <text evidence="1">The sequence shown here is derived from an EMBL/GenBank/DDBJ whole genome shotgun (WGS) entry which is preliminary data.</text>
</comment>
<dbReference type="Proteomes" id="UP001055072">
    <property type="component" value="Unassembled WGS sequence"/>
</dbReference>
<sequence>MEVDTDNANSQKAAEIGLGLVGADVGDIEGGSEDGRIDEGTTPESQDRVGTASGRTLRPRHREAIHKDQYPSKKTRLESIESTDGIPGVLQRFQGDMRCPKCIEFNVRECVVRFILGKTSTCLECAAHQRVCAYSDNGRGSVKPQMSLDSTSVEQSPSPKIADPPVFAFSTPESNPTLSSLSFPPNFSALATTHTSLRSLSRHDTPPPPLSPLPPLSASALSQDSGRVIIHSTPPPPSTLVTPSGSFLQRHGSSSCSISISAYRQELQNRISAVTLARNIAQLDVTQATNRLLGEQRSLDDLLQRLQGLDEEDLNEDATH</sequence>
<reference evidence="1" key="1">
    <citation type="journal article" date="2021" name="Environ. Microbiol.">
        <title>Gene family expansions and transcriptome signatures uncover fungal adaptations to wood decay.</title>
        <authorList>
            <person name="Hage H."/>
            <person name="Miyauchi S."/>
            <person name="Viragh M."/>
            <person name="Drula E."/>
            <person name="Min B."/>
            <person name="Chaduli D."/>
            <person name="Navarro D."/>
            <person name="Favel A."/>
            <person name="Norest M."/>
            <person name="Lesage-Meessen L."/>
            <person name="Balint B."/>
            <person name="Merenyi Z."/>
            <person name="de Eugenio L."/>
            <person name="Morin E."/>
            <person name="Martinez A.T."/>
            <person name="Baldrian P."/>
            <person name="Stursova M."/>
            <person name="Martinez M.J."/>
            <person name="Novotny C."/>
            <person name="Magnuson J.K."/>
            <person name="Spatafora J.W."/>
            <person name="Maurice S."/>
            <person name="Pangilinan J."/>
            <person name="Andreopoulos W."/>
            <person name="LaButti K."/>
            <person name="Hundley H."/>
            <person name="Na H."/>
            <person name="Kuo A."/>
            <person name="Barry K."/>
            <person name="Lipzen A."/>
            <person name="Henrissat B."/>
            <person name="Riley R."/>
            <person name="Ahrendt S."/>
            <person name="Nagy L.G."/>
            <person name="Grigoriev I.V."/>
            <person name="Martin F."/>
            <person name="Rosso M.N."/>
        </authorList>
    </citation>
    <scope>NUCLEOTIDE SEQUENCE</scope>
    <source>
        <strain evidence="1">CBS 384.51</strain>
    </source>
</reference>